<dbReference type="EMBL" id="JAAAJA010000111">
    <property type="protein sequence ID" value="KAG0261915.1"/>
    <property type="molecule type" value="Genomic_DNA"/>
</dbReference>
<name>A0A9P6U6Q7_9FUNG</name>
<keyword evidence="2" id="KW-1185">Reference proteome</keyword>
<protein>
    <submittedName>
        <fullName evidence="1">Uncharacterized protein</fullName>
    </submittedName>
</protein>
<gene>
    <name evidence="1" type="ORF">BG011_000535</name>
</gene>
<organism evidence="1 2">
    <name type="scientific">Mortierella polycephala</name>
    <dbReference type="NCBI Taxonomy" id="41804"/>
    <lineage>
        <taxon>Eukaryota</taxon>
        <taxon>Fungi</taxon>
        <taxon>Fungi incertae sedis</taxon>
        <taxon>Mucoromycota</taxon>
        <taxon>Mortierellomycotina</taxon>
        <taxon>Mortierellomycetes</taxon>
        <taxon>Mortierellales</taxon>
        <taxon>Mortierellaceae</taxon>
        <taxon>Mortierella</taxon>
    </lineage>
</organism>
<sequence length="123" mass="14570">MSDYKHNSMNEPREADEECITIFRAVKDEIIAEIRKLNKDDEIHDLHRMDKLKNISEFTPVLYAYEDVAFGRTYFGKIHLGDEKYIHARVHKGVDNKITFYSLWTEPDGAVWDKDTPLKYFID</sequence>
<evidence type="ECO:0000313" key="2">
    <source>
        <dbReference type="Proteomes" id="UP000726737"/>
    </source>
</evidence>
<accession>A0A9P6U6Q7</accession>
<comment type="caution">
    <text evidence="1">The sequence shown here is derived from an EMBL/GenBank/DDBJ whole genome shotgun (WGS) entry which is preliminary data.</text>
</comment>
<dbReference type="AlphaFoldDB" id="A0A9P6U6Q7"/>
<evidence type="ECO:0000313" key="1">
    <source>
        <dbReference type="EMBL" id="KAG0261915.1"/>
    </source>
</evidence>
<reference evidence="1" key="1">
    <citation type="journal article" date="2020" name="Fungal Divers.">
        <title>Resolving the Mortierellaceae phylogeny through synthesis of multi-gene phylogenetics and phylogenomics.</title>
        <authorList>
            <person name="Vandepol N."/>
            <person name="Liber J."/>
            <person name="Desiro A."/>
            <person name="Na H."/>
            <person name="Kennedy M."/>
            <person name="Barry K."/>
            <person name="Grigoriev I.V."/>
            <person name="Miller A.N."/>
            <person name="O'Donnell K."/>
            <person name="Stajich J.E."/>
            <person name="Bonito G."/>
        </authorList>
    </citation>
    <scope>NUCLEOTIDE SEQUENCE</scope>
    <source>
        <strain evidence="1">KOD948</strain>
    </source>
</reference>
<dbReference type="Proteomes" id="UP000726737">
    <property type="component" value="Unassembled WGS sequence"/>
</dbReference>
<dbReference type="OrthoDB" id="2429551at2759"/>
<proteinExistence type="predicted"/>
<dbReference type="Gene3D" id="3.10.450.10">
    <property type="match status" value="1"/>
</dbReference>